<keyword evidence="4" id="KW-0067">ATP-binding</keyword>
<evidence type="ECO:0000313" key="7">
    <source>
        <dbReference type="Proteomes" id="UP001501257"/>
    </source>
</evidence>
<keyword evidence="2" id="KW-0547">Nucleotide-binding</keyword>
<evidence type="ECO:0000259" key="5">
    <source>
        <dbReference type="Pfam" id="PF18085"/>
    </source>
</evidence>
<sequence>MDRVGVNGLGVAAQQATPGLPQVPFLDDEQENNVSVIYDAIMNPTKNELIAAWLPRQEWFQGAQVPVLETVGGFRLDDPADAVGMEFIVVVDNAPQKPVIYHVPLTYRGAALPGGESALLGTSEHSVLGTRWIYDGPEDPVWQEQVRAFLAGTVQAQHQNDSHTLEPLVTVGLSDDEADAVVVDQGAGSKEVRVIRRPVAEGTASSGASSWVASPWLETGQPVRGAVIEFS</sequence>
<gene>
    <name evidence="6" type="ORF">GCM10025778_16400</name>
</gene>
<dbReference type="Pfam" id="PF18085">
    <property type="entry name" value="Mak_N_cap"/>
    <property type="match status" value="1"/>
</dbReference>
<dbReference type="Proteomes" id="UP001501257">
    <property type="component" value="Unassembled WGS sequence"/>
</dbReference>
<keyword evidence="1" id="KW-0808">Transferase</keyword>
<organism evidence="6 7">
    <name type="scientific">Paeniglutamicibacter antarcticus</name>
    <dbReference type="NCBI Taxonomy" id="494023"/>
    <lineage>
        <taxon>Bacteria</taxon>
        <taxon>Bacillati</taxon>
        <taxon>Actinomycetota</taxon>
        <taxon>Actinomycetes</taxon>
        <taxon>Micrococcales</taxon>
        <taxon>Micrococcaceae</taxon>
        <taxon>Paeniglutamicibacter</taxon>
    </lineage>
</organism>
<name>A0ABP9TMW5_9MICC</name>
<evidence type="ECO:0000256" key="3">
    <source>
        <dbReference type="ARBA" id="ARBA00022777"/>
    </source>
</evidence>
<keyword evidence="3" id="KW-0418">Kinase</keyword>
<dbReference type="InterPro" id="IPR040999">
    <property type="entry name" value="Mak_N_cap"/>
</dbReference>
<accession>A0ABP9TMW5</accession>
<protein>
    <recommendedName>
        <fullName evidence="5">Maltokinase N-terminal cap domain-containing protein</fullName>
    </recommendedName>
</protein>
<keyword evidence="7" id="KW-1185">Reference proteome</keyword>
<feature type="domain" description="Maltokinase N-terminal cap" evidence="5">
    <location>
        <begin position="53"/>
        <end position="139"/>
    </location>
</feature>
<proteinExistence type="predicted"/>
<evidence type="ECO:0000256" key="2">
    <source>
        <dbReference type="ARBA" id="ARBA00022741"/>
    </source>
</evidence>
<evidence type="ECO:0000256" key="4">
    <source>
        <dbReference type="ARBA" id="ARBA00022840"/>
    </source>
</evidence>
<reference evidence="7" key="1">
    <citation type="journal article" date="2019" name="Int. J. Syst. Evol. Microbiol.">
        <title>The Global Catalogue of Microorganisms (GCM) 10K type strain sequencing project: providing services to taxonomists for standard genome sequencing and annotation.</title>
        <authorList>
            <consortium name="The Broad Institute Genomics Platform"/>
            <consortium name="The Broad Institute Genome Sequencing Center for Infectious Disease"/>
            <person name="Wu L."/>
            <person name="Ma J."/>
        </authorList>
    </citation>
    <scope>NUCLEOTIDE SEQUENCE [LARGE SCALE GENOMIC DNA]</scope>
    <source>
        <strain evidence="7">JCM 18952</strain>
    </source>
</reference>
<evidence type="ECO:0000313" key="6">
    <source>
        <dbReference type="EMBL" id="GAA5227107.1"/>
    </source>
</evidence>
<dbReference type="EMBL" id="BAABLK010000027">
    <property type="protein sequence ID" value="GAA5227107.1"/>
    <property type="molecule type" value="Genomic_DNA"/>
</dbReference>
<comment type="caution">
    <text evidence="6">The sequence shown here is derived from an EMBL/GenBank/DDBJ whole genome shotgun (WGS) entry which is preliminary data.</text>
</comment>
<evidence type="ECO:0000256" key="1">
    <source>
        <dbReference type="ARBA" id="ARBA00022679"/>
    </source>
</evidence>